<protein>
    <submittedName>
        <fullName evidence="2">MerC domain-containing protein</fullName>
    </submittedName>
</protein>
<dbReference type="AlphaFoldDB" id="A0A7V8VCY7"/>
<evidence type="ECO:0000313" key="2">
    <source>
        <dbReference type="EMBL" id="MBA2225671.1"/>
    </source>
</evidence>
<reference evidence="2 3" key="1">
    <citation type="submission" date="2020-07" db="EMBL/GenBank/DDBJ databases">
        <title>Thermogemmata thermophila gen. nov., sp. nov., a novel moderate thermophilic planctomycete from a Kamchatka hot spring.</title>
        <authorList>
            <person name="Elcheninov A.G."/>
            <person name="Podosokorskaya O.A."/>
            <person name="Kovaleva O.L."/>
            <person name="Novikov A."/>
            <person name="Bonch-Osmolovskaya E.A."/>
            <person name="Toshchakov S.V."/>
            <person name="Kublanov I.V."/>
        </authorList>
    </citation>
    <scope>NUCLEOTIDE SEQUENCE [LARGE SCALE GENOMIC DNA]</scope>
    <source>
        <strain evidence="2 3">2918</strain>
    </source>
</reference>
<dbReference type="EMBL" id="JACEFB010000002">
    <property type="protein sequence ID" value="MBA2225671.1"/>
    <property type="molecule type" value="Genomic_DNA"/>
</dbReference>
<dbReference type="InterPro" id="IPR032710">
    <property type="entry name" value="NTF2-like_dom_sf"/>
</dbReference>
<dbReference type="RefSeq" id="WP_194537071.1">
    <property type="nucleotide sequence ID" value="NZ_JACEFB010000002.1"/>
</dbReference>
<organism evidence="2 3">
    <name type="scientific">Thermogemmata fonticola</name>
    <dbReference type="NCBI Taxonomy" id="2755323"/>
    <lineage>
        <taxon>Bacteria</taxon>
        <taxon>Pseudomonadati</taxon>
        <taxon>Planctomycetota</taxon>
        <taxon>Planctomycetia</taxon>
        <taxon>Gemmatales</taxon>
        <taxon>Gemmataceae</taxon>
        <taxon>Thermogemmata</taxon>
    </lineage>
</organism>
<dbReference type="Gene3D" id="3.10.450.50">
    <property type="match status" value="1"/>
</dbReference>
<feature type="transmembrane region" description="Helical" evidence="1">
    <location>
        <begin position="35"/>
        <end position="56"/>
    </location>
</feature>
<comment type="caution">
    <text evidence="2">The sequence shown here is derived from an EMBL/GenBank/DDBJ whole genome shotgun (WGS) entry which is preliminary data.</text>
</comment>
<keyword evidence="3" id="KW-1185">Reference proteome</keyword>
<dbReference type="SUPFAM" id="SSF54427">
    <property type="entry name" value="NTF2-like"/>
    <property type="match status" value="1"/>
</dbReference>
<sequence>MPEWLSDPPNSRYWLWAALAILTALIGLQRRHRTWFFLALGSGVVLLFLALIDYFWQSPREQAVERMHAIIQAVQQRNPDACVQHIADTIAYQGEHAQPVRLTREQLRQAAFWHLLRQFDVRVAAWDFAREDATRPDPNTVEIGFLAKGEAEGKQVPFYIRAAFTRQPDGSWKLSQLQSFDPLKRQKERRSLPGFPP</sequence>
<gene>
    <name evidence="2" type="ORF">H0921_05785</name>
</gene>
<evidence type="ECO:0000256" key="1">
    <source>
        <dbReference type="SAM" id="Phobius"/>
    </source>
</evidence>
<proteinExistence type="predicted"/>
<name>A0A7V8VCY7_9BACT</name>
<accession>A0A7V8VCY7</accession>
<keyword evidence="1" id="KW-0472">Membrane</keyword>
<feature type="transmembrane region" description="Helical" evidence="1">
    <location>
        <begin position="12"/>
        <end position="28"/>
    </location>
</feature>
<keyword evidence="1" id="KW-1133">Transmembrane helix</keyword>
<dbReference type="Proteomes" id="UP000542342">
    <property type="component" value="Unassembled WGS sequence"/>
</dbReference>
<evidence type="ECO:0000313" key="3">
    <source>
        <dbReference type="Proteomes" id="UP000542342"/>
    </source>
</evidence>
<keyword evidence="1" id="KW-0812">Transmembrane</keyword>